<reference evidence="1 2" key="1">
    <citation type="journal article" date="2018" name="PLoS Genet.">
        <title>Population sequencing reveals clonal diversity and ancestral inbreeding in the grapevine cultivar Chardonnay.</title>
        <authorList>
            <person name="Roach M.J."/>
            <person name="Johnson D.L."/>
            <person name="Bohlmann J."/>
            <person name="van Vuuren H.J."/>
            <person name="Jones S.J."/>
            <person name="Pretorius I.S."/>
            <person name="Schmidt S.A."/>
            <person name="Borneman A.R."/>
        </authorList>
    </citation>
    <scope>NUCLEOTIDE SEQUENCE [LARGE SCALE GENOMIC DNA]</scope>
    <source>
        <strain evidence="2">cv. Chardonnay</strain>
        <tissue evidence="1">Leaf</tissue>
    </source>
</reference>
<gene>
    <name evidence="1" type="ORF">CK203_068400</name>
</gene>
<proteinExistence type="predicted"/>
<accession>A0A438F3G1</accession>
<comment type="caution">
    <text evidence="1">The sequence shown here is derived from an EMBL/GenBank/DDBJ whole genome shotgun (WGS) entry which is preliminary data.</text>
</comment>
<organism evidence="1 2">
    <name type="scientific">Vitis vinifera</name>
    <name type="common">Grape</name>
    <dbReference type="NCBI Taxonomy" id="29760"/>
    <lineage>
        <taxon>Eukaryota</taxon>
        <taxon>Viridiplantae</taxon>
        <taxon>Streptophyta</taxon>
        <taxon>Embryophyta</taxon>
        <taxon>Tracheophyta</taxon>
        <taxon>Spermatophyta</taxon>
        <taxon>Magnoliopsida</taxon>
        <taxon>eudicotyledons</taxon>
        <taxon>Gunneridae</taxon>
        <taxon>Pentapetalae</taxon>
        <taxon>rosids</taxon>
        <taxon>Vitales</taxon>
        <taxon>Vitaceae</taxon>
        <taxon>Viteae</taxon>
        <taxon>Vitis</taxon>
    </lineage>
</organism>
<name>A0A438F3G1_VITVI</name>
<dbReference type="EMBL" id="QGNW01001128">
    <property type="protein sequence ID" value="RVW54446.1"/>
    <property type="molecule type" value="Genomic_DNA"/>
</dbReference>
<dbReference type="Proteomes" id="UP000288805">
    <property type="component" value="Unassembled WGS sequence"/>
</dbReference>
<sequence>MVGESRFGRTDNVARSLFASPPCMQWLCLRSFGDRRQENNRVIWKDAKKGVFSSYIFLFGFGTSEVNPLSDGHHLEYMDPPKEGKEGRCGELLLLAFFDNLAGMKLKSI</sequence>
<evidence type="ECO:0000313" key="2">
    <source>
        <dbReference type="Proteomes" id="UP000288805"/>
    </source>
</evidence>
<dbReference type="AlphaFoldDB" id="A0A438F3G1"/>
<protein>
    <submittedName>
        <fullName evidence="1">Uncharacterized protein</fullName>
    </submittedName>
</protein>
<evidence type="ECO:0000313" key="1">
    <source>
        <dbReference type="EMBL" id="RVW54446.1"/>
    </source>
</evidence>